<dbReference type="EMBL" id="MSFU01000041">
    <property type="protein sequence ID" value="PWY62844.1"/>
    <property type="molecule type" value="Genomic_DNA"/>
</dbReference>
<dbReference type="Proteomes" id="UP000246171">
    <property type="component" value="Unassembled WGS sequence"/>
</dbReference>
<organism evidence="2 3">
    <name type="scientific">Aspergillus eucalypticola (strain CBS 122712 / IBT 29274)</name>
    <dbReference type="NCBI Taxonomy" id="1448314"/>
    <lineage>
        <taxon>Eukaryota</taxon>
        <taxon>Fungi</taxon>
        <taxon>Dikarya</taxon>
        <taxon>Ascomycota</taxon>
        <taxon>Pezizomycotina</taxon>
        <taxon>Eurotiomycetes</taxon>
        <taxon>Eurotiomycetidae</taxon>
        <taxon>Eurotiales</taxon>
        <taxon>Aspergillaceae</taxon>
        <taxon>Aspergillus</taxon>
        <taxon>Aspergillus subgen. Circumdati</taxon>
    </lineage>
</organism>
<evidence type="ECO:0000313" key="2">
    <source>
        <dbReference type="EMBL" id="PWY62844.1"/>
    </source>
</evidence>
<sequence length="81" mass="9695">MADAVAVNEMMQGPGLNRMIQRQTRREVPDPKHLPDRDWRNMNRPYRLNRCYTELTVTRRSLPSGQWVVLTARQQQQHRHT</sequence>
<keyword evidence="3" id="KW-1185">Reference proteome</keyword>
<comment type="caution">
    <text evidence="2">The sequence shown here is derived from an EMBL/GenBank/DDBJ whole genome shotgun (WGS) entry which is preliminary data.</text>
</comment>
<protein>
    <submittedName>
        <fullName evidence="2">Uncharacterized protein</fullName>
    </submittedName>
</protein>
<gene>
    <name evidence="2" type="ORF">BO83DRAFT_403584</name>
</gene>
<dbReference type="GeneID" id="37055595"/>
<dbReference type="AlphaFoldDB" id="A0A317ULT2"/>
<evidence type="ECO:0000256" key="1">
    <source>
        <dbReference type="SAM" id="MobiDB-lite"/>
    </source>
</evidence>
<name>A0A317ULT2_ASPEC</name>
<reference evidence="2" key="1">
    <citation type="submission" date="2016-12" db="EMBL/GenBank/DDBJ databases">
        <title>The genomes of Aspergillus section Nigri reveals drivers in fungal speciation.</title>
        <authorList>
            <consortium name="DOE Joint Genome Institute"/>
            <person name="Vesth T.C."/>
            <person name="Nybo J."/>
            <person name="Theobald S."/>
            <person name="Brandl J."/>
            <person name="Frisvad J.C."/>
            <person name="Nielsen K.F."/>
            <person name="Lyhne E.K."/>
            <person name="Kogle M.E."/>
            <person name="Kuo A."/>
            <person name="Riley R."/>
            <person name="Clum A."/>
            <person name="Nolan M."/>
            <person name="Lipzen A."/>
            <person name="Salamov A."/>
            <person name="Henrissat B."/>
            <person name="Wiebenga A."/>
            <person name="De vries R.P."/>
            <person name="Grigoriev I.V."/>
            <person name="Mortensen U.H."/>
            <person name="Andersen M.R."/>
            <person name="Baker S.E."/>
        </authorList>
    </citation>
    <scope>NUCLEOTIDE SEQUENCE</scope>
    <source>
        <strain evidence="2">CBS 122712</strain>
    </source>
</reference>
<accession>A0A317ULT2</accession>
<dbReference type="RefSeq" id="XP_025382656.1">
    <property type="nucleotide sequence ID" value="XM_025533633.1"/>
</dbReference>
<evidence type="ECO:0000313" key="3">
    <source>
        <dbReference type="Proteomes" id="UP000246171"/>
    </source>
</evidence>
<proteinExistence type="predicted"/>
<feature type="compositionally biased region" description="Basic and acidic residues" evidence="1">
    <location>
        <begin position="24"/>
        <end position="41"/>
    </location>
</feature>
<feature type="region of interest" description="Disordered" evidence="1">
    <location>
        <begin position="1"/>
        <end position="41"/>
    </location>
</feature>
<dbReference type="VEuPathDB" id="FungiDB:BO83DRAFT_403584"/>